<dbReference type="GO" id="GO:0015920">
    <property type="term" value="P:lipopolysaccharide transport"/>
    <property type="evidence" value="ECO:0007669"/>
    <property type="project" value="TreeGrafter"/>
</dbReference>
<keyword evidence="5 6" id="KW-0472">Membrane</keyword>
<feature type="transmembrane region" description="Helical" evidence="6">
    <location>
        <begin position="12"/>
        <end position="33"/>
    </location>
</feature>
<evidence type="ECO:0000256" key="6">
    <source>
        <dbReference type="SAM" id="Phobius"/>
    </source>
</evidence>
<dbReference type="AlphaFoldDB" id="A0A6B0Y4B7"/>
<evidence type="ECO:0000256" key="3">
    <source>
        <dbReference type="ARBA" id="ARBA00022692"/>
    </source>
</evidence>
<organism evidence="7">
    <name type="scientific">Boseongicola sp. SB0664_bin_43</name>
    <dbReference type="NCBI Taxonomy" id="2604844"/>
    <lineage>
        <taxon>Bacteria</taxon>
        <taxon>Pseudomonadati</taxon>
        <taxon>Pseudomonadota</taxon>
        <taxon>Alphaproteobacteria</taxon>
        <taxon>Rhodobacterales</taxon>
        <taxon>Paracoccaceae</taxon>
        <taxon>Boseongicola</taxon>
    </lineage>
</organism>
<evidence type="ECO:0000256" key="1">
    <source>
        <dbReference type="ARBA" id="ARBA00004651"/>
    </source>
</evidence>
<feature type="transmembrane region" description="Helical" evidence="6">
    <location>
        <begin position="316"/>
        <end position="333"/>
    </location>
</feature>
<dbReference type="Pfam" id="PF03739">
    <property type="entry name" value="LptF_LptG"/>
    <property type="match status" value="1"/>
</dbReference>
<name>A0A6B0Y4B7_9RHOB</name>
<comment type="caution">
    <text evidence="7">The sequence shown here is derived from an EMBL/GenBank/DDBJ whole genome shotgun (WGS) entry which is preliminary data.</text>
</comment>
<feature type="transmembrane region" description="Helical" evidence="6">
    <location>
        <begin position="345"/>
        <end position="365"/>
    </location>
</feature>
<dbReference type="PANTHER" id="PTHR33529:SF6">
    <property type="entry name" value="YJGP_YJGQ FAMILY PERMEASE"/>
    <property type="match status" value="1"/>
</dbReference>
<dbReference type="InterPro" id="IPR005495">
    <property type="entry name" value="LptG/LptF_permease"/>
</dbReference>
<gene>
    <name evidence="7" type="primary">lptF</name>
    <name evidence="7" type="ORF">F4Y60_10790</name>
</gene>
<feature type="transmembrane region" description="Helical" evidence="6">
    <location>
        <begin position="103"/>
        <end position="126"/>
    </location>
</feature>
<keyword evidence="2" id="KW-1003">Cell membrane</keyword>
<accession>A0A6B0Y4B7</accession>
<evidence type="ECO:0000256" key="2">
    <source>
        <dbReference type="ARBA" id="ARBA00022475"/>
    </source>
</evidence>
<proteinExistence type="predicted"/>
<reference evidence="7" key="1">
    <citation type="submission" date="2019-09" db="EMBL/GenBank/DDBJ databases">
        <title>Characterisation of the sponge microbiome using genome-centric metagenomics.</title>
        <authorList>
            <person name="Engelberts J.P."/>
            <person name="Robbins S.J."/>
            <person name="De Goeij J.M."/>
            <person name="Aranda M."/>
            <person name="Bell S.C."/>
            <person name="Webster N.S."/>
        </authorList>
    </citation>
    <scope>NUCLEOTIDE SEQUENCE</scope>
    <source>
        <strain evidence="7">SB0664_bin_43</strain>
    </source>
</reference>
<protein>
    <submittedName>
        <fullName evidence="7">LPS export ABC transporter permease LptF</fullName>
    </submittedName>
</protein>
<evidence type="ECO:0000313" key="7">
    <source>
        <dbReference type="EMBL" id="MXY34550.1"/>
    </source>
</evidence>
<keyword evidence="4 6" id="KW-1133">Transmembrane helix</keyword>
<dbReference type="GO" id="GO:0043190">
    <property type="term" value="C:ATP-binding cassette (ABC) transporter complex"/>
    <property type="evidence" value="ECO:0007669"/>
    <property type="project" value="InterPro"/>
</dbReference>
<evidence type="ECO:0000256" key="5">
    <source>
        <dbReference type="ARBA" id="ARBA00023136"/>
    </source>
</evidence>
<dbReference type="NCBIfam" id="TIGR04407">
    <property type="entry name" value="LptF_YjgP"/>
    <property type="match status" value="1"/>
</dbReference>
<dbReference type="PANTHER" id="PTHR33529">
    <property type="entry name" value="SLR0882 PROTEIN-RELATED"/>
    <property type="match status" value="1"/>
</dbReference>
<dbReference type="EMBL" id="VXRY01000438">
    <property type="protein sequence ID" value="MXY34550.1"/>
    <property type="molecule type" value="Genomic_DNA"/>
</dbReference>
<comment type="subcellular location">
    <subcellularLocation>
        <location evidence="1">Cell membrane</location>
        <topology evidence="1">Multi-pass membrane protein</topology>
    </subcellularLocation>
</comment>
<dbReference type="GO" id="GO:0055085">
    <property type="term" value="P:transmembrane transport"/>
    <property type="evidence" value="ECO:0007669"/>
    <property type="project" value="InterPro"/>
</dbReference>
<evidence type="ECO:0000256" key="4">
    <source>
        <dbReference type="ARBA" id="ARBA00022989"/>
    </source>
</evidence>
<dbReference type="InterPro" id="IPR030922">
    <property type="entry name" value="LptF"/>
</dbReference>
<sequence>MDLMLSRFDRYLLAQLLMLFGFFALVLVLIYWINRAVVLFDQLIANGESAVVFLEFTALSLPNVVRLVLPVAAFAASLYVTNRLMSESELVVVQATGLSPARLIRPVLIFGCIVFVMSSALAHILVPASQARLSERSAEISANMTARLFREGQFLHPAAGITFYIREISSIGALQDVFLSDARNPDRPVAYSAREALLVRGEQAPTLVMIDGMAQSYGVGSKRLSVTRFDDFTFDLSDLGDSGGLTRRSPRELRTPALLDAGDDVQALTGATHSTLVAEAHERFSDALNGLVAPLFAFAALMVGGFSRFGVWRQSIGTVIGLILIQLITQVGQGTVRSDAANWPLAYTGPLVGLLAAFGLLYIAARPGLLARARQAAK</sequence>
<keyword evidence="3 6" id="KW-0812">Transmembrane</keyword>